<dbReference type="Proteomes" id="UP000095039">
    <property type="component" value="Unassembled WGS sequence"/>
</dbReference>
<name>A0A1E5C6K2_9GAMM</name>
<dbReference type="InterPro" id="IPR050179">
    <property type="entry name" value="Trans_hexapeptide_repeat"/>
</dbReference>
<protein>
    <submittedName>
        <fullName evidence="8">Shikimate dehydrogenase</fullName>
    </submittedName>
</protein>
<sequence length="220" mass="23692">MNDEPCPIVMIGGGGHASVLTDILRNQGREVLAVISPEDISKRSVFDGIKHLEKNDDILDFDKDNVLLVNGIGMMPRSELKQKITEYFLLLGYRFETVIAESAFISPFSIIEEGSQILPMAIVQTGARVGRHSIVNTGALVEHDCNIGAYNHIAPNATLCGHVKTEDNVYIGAGSTVIQSLKIGSGAVIGAGASLTKHLKPASTVYPARVEIKVEGKRRT</sequence>
<gene>
    <name evidence="8" type="ORF">A1OK_22055</name>
</gene>
<evidence type="ECO:0000256" key="2">
    <source>
        <dbReference type="ARBA" id="ARBA00022679"/>
    </source>
</evidence>
<evidence type="ECO:0000256" key="1">
    <source>
        <dbReference type="ARBA" id="ARBA00007274"/>
    </source>
</evidence>
<dbReference type="Gene3D" id="2.160.10.10">
    <property type="entry name" value="Hexapeptide repeat proteins"/>
    <property type="match status" value="1"/>
</dbReference>
<dbReference type="CDD" id="cd03360">
    <property type="entry name" value="LbH_AT_putative"/>
    <property type="match status" value="1"/>
</dbReference>
<dbReference type="Pfam" id="PF17836">
    <property type="entry name" value="PglD_N"/>
    <property type="match status" value="1"/>
</dbReference>
<feature type="active site" description="Proton acceptor" evidence="5">
    <location>
        <position position="143"/>
    </location>
</feature>
<keyword evidence="9" id="KW-1185">Reference proteome</keyword>
<evidence type="ECO:0000313" key="8">
    <source>
        <dbReference type="EMBL" id="OEE61123.1"/>
    </source>
</evidence>
<feature type="site" description="Increases basicity of active site His" evidence="5">
    <location>
        <position position="144"/>
    </location>
</feature>
<dbReference type="InterPro" id="IPR018357">
    <property type="entry name" value="Hexapep_transf_CS"/>
</dbReference>
<comment type="similarity">
    <text evidence="1">Belongs to the transferase hexapeptide repeat family.</text>
</comment>
<dbReference type="Pfam" id="PF00132">
    <property type="entry name" value="Hexapep"/>
    <property type="match status" value="1"/>
</dbReference>
<organism evidence="8 9">
    <name type="scientific">Enterovibrio norvegicus FF-454</name>
    <dbReference type="NCBI Taxonomy" id="1185651"/>
    <lineage>
        <taxon>Bacteria</taxon>
        <taxon>Pseudomonadati</taxon>
        <taxon>Pseudomonadota</taxon>
        <taxon>Gammaproteobacteria</taxon>
        <taxon>Vibrionales</taxon>
        <taxon>Vibrionaceae</taxon>
        <taxon>Enterovibrio</taxon>
    </lineage>
</organism>
<evidence type="ECO:0000256" key="6">
    <source>
        <dbReference type="PIRSR" id="PIRSR620019-2"/>
    </source>
</evidence>
<evidence type="ECO:0000256" key="3">
    <source>
        <dbReference type="ARBA" id="ARBA00022737"/>
    </source>
</evidence>
<evidence type="ECO:0000256" key="4">
    <source>
        <dbReference type="ARBA" id="ARBA00023315"/>
    </source>
</evidence>
<dbReference type="SUPFAM" id="SSF51161">
    <property type="entry name" value="Trimeric LpxA-like enzymes"/>
    <property type="match status" value="1"/>
</dbReference>
<feature type="domain" description="PglD N-terminal" evidence="7">
    <location>
        <begin position="8"/>
        <end position="73"/>
    </location>
</feature>
<evidence type="ECO:0000259" key="7">
    <source>
        <dbReference type="Pfam" id="PF17836"/>
    </source>
</evidence>
<comment type="caution">
    <text evidence="8">The sequence shown here is derived from an EMBL/GenBank/DDBJ whole genome shotgun (WGS) entry which is preliminary data.</text>
</comment>
<accession>A0A1E5C6K2</accession>
<dbReference type="AlphaFoldDB" id="A0A1E5C6K2"/>
<keyword evidence="4" id="KW-0012">Acyltransferase</keyword>
<dbReference type="EMBL" id="AJWN02000057">
    <property type="protein sequence ID" value="OEE61123.1"/>
    <property type="molecule type" value="Genomic_DNA"/>
</dbReference>
<dbReference type="GO" id="GO:0016746">
    <property type="term" value="F:acyltransferase activity"/>
    <property type="evidence" value="ECO:0007669"/>
    <property type="project" value="UniProtKB-KW"/>
</dbReference>
<dbReference type="PANTHER" id="PTHR43300:SF7">
    <property type="entry name" value="UDP-N-ACETYLBACILLOSAMINE N-ACETYLTRANSFERASE"/>
    <property type="match status" value="1"/>
</dbReference>
<evidence type="ECO:0000313" key="9">
    <source>
        <dbReference type="Proteomes" id="UP000095039"/>
    </source>
</evidence>
<evidence type="ECO:0000256" key="5">
    <source>
        <dbReference type="PIRSR" id="PIRSR620019-1"/>
    </source>
</evidence>
<proteinExistence type="inferred from homology"/>
<dbReference type="Gene3D" id="3.40.50.20">
    <property type="match status" value="1"/>
</dbReference>
<feature type="binding site" evidence="6">
    <location>
        <position position="152"/>
    </location>
    <ligand>
        <name>acetyl-CoA</name>
        <dbReference type="ChEBI" id="CHEBI:57288"/>
    </ligand>
</feature>
<dbReference type="RefSeq" id="WP_029486430.1">
    <property type="nucleotide sequence ID" value="NZ_AJWN02000057.1"/>
</dbReference>
<dbReference type="InterPro" id="IPR001451">
    <property type="entry name" value="Hexapep"/>
</dbReference>
<dbReference type="InterPro" id="IPR041561">
    <property type="entry name" value="PglD_N"/>
</dbReference>
<dbReference type="InterPro" id="IPR020019">
    <property type="entry name" value="AcTrfase_PglD-like"/>
</dbReference>
<keyword evidence="3" id="KW-0677">Repeat</keyword>
<dbReference type="PROSITE" id="PS00101">
    <property type="entry name" value="HEXAPEP_TRANSFERASES"/>
    <property type="match status" value="1"/>
</dbReference>
<dbReference type="PANTHER" id="PTHR43300">
    <property type="entry name" value="ACETYLTRANSFERASE"/>
    <property type="match status" value="1"/>
</dbReference>
<dbReference type="NCBIfam" id="TIGR03570">
    <property type="entry name" value="NeuD_NnaD"/>
    <property type="match status" value="1"/>
</dbReference>
<keyword evidence="2" id="KW-0808">Transferase</keyword>
<reference evidence="8 9" key="1">
    <citation type="journal article" date="2012" name="Science">
        <title>Ecological populations of bacteria act as socially cohesive units of antibiotic production and resistance.</title>
        <authorList>
            <person name="Cordero O.X."/>
            <person name="Wildschutte H."/>
            <person name="Kirkup B."/>
            <person name="Proehl S."/>
            <person name="Ngo L."/>
            <person name="Hussain F."/>
            <person name="Le Roux F."/>
            <person name="Mincer T."/>
            <person name="Polz M.F."/>
        </authorList>
    </citation>
    <scope>NUCLEOTIDE SEQUENCE [LARGE SCALE GENOMIC DNA]</scope>
    <source>
        <strain evidence="8 9">FF-454</strain>
    </source>
</reference>
<dbReference type="InterPro" id="IPR011004">
    <property type="entry name" value="Trimer_LpxA-like_sf"/>
</dbReference>